<feature type="transmembrane region" description="Helical" evidence="6">
    <location>
        <begin position="233"/>
        <end position="250"/>
    </location>
</feature>
<feature type="transmembrane region" description="Helical" evidence="6">
    <location>
        <begin position="271"/>
        <end position="295"/>
    </location>
</feature>
<feature type="transmembrane region" description="Helical" evidence="6">
    <location>
        <begin position="149"/>
        <end position="168"/>
    </location>
</feature>
<evidence type="ECO:0008006" key="9">
    <source>
        <dbReference type="Google" id="ProtNLM"/>
    </source>
</evidence>
<dbReference type="PANTHER" id="PTHR30250:SF11">
    <property type="entry name" value="O-ANTIGEN TRANSPORTER-RELATED"/>
    <property type="match status" value="1"/>
</dbReference>
<evidence type="ECO:0000313" key="7">
    <source>
        <dbReference type="EMBL" id="PQJ12714.1"/>
    </source>
</evidence>
<accession>A0A2S7T173</accession>
<protein>
    <recommendedName>
        <fullName evidence="9">Polysaccharide biosynthesis protein C-terminal domain-containing protein</fullName>
    </recommendedName>
</protein>
<dbReference type="EMBL" id="PPSL01000001">
    <property type="protein sequence ID" value="PQJ12714.1"/>
    <property type="molecule type" value="Genomic_DNA"/>
</dbReference>
<name>A0A2S7T173_9BACT</name>
<feature type="transmembrane region" description="Helical" evidence="6">
    <location>
        <begin position="30"/>
        <end position="52"/>
    </location>
</feature>
<evidence type="ECO:0000256" key="5">
    <source>
        <dbReference type="ARBA" id="ARBA00023136"/>
    </source>
</evidence>
<dbReference type="InterPro" id="IPR050833">
    <property type="entry name" value="Poly_Biosynth_Transport"/>
</dbReference>
<evidence type="ECO:0000256" key="1">
    <source>
        <dbReference type="ARBA" id="ARBA00004651"/>
    </source>
</evidence>
<proteinExistence type="predicted"/>
<keyword evidence="4 6" id="KW-1133">Transmembrane helix</keyword>
<keyword evidence="8" id="KW-1185">Reference proteome</keyword>
<feature type="transmembrane region" description="Helical" evidence="6">
    <location>
        <begin position="397"/>
        <end position="417"/>
    </location>
</feature>
<feature type="transmembrane region" description="Helical" evidence="6">
    <location>
        <begin position="301"/>
        <end position="323"/>
    </location>
</feature>
<evidence type="ECO:0000313" key="8">
    <source>
        <dbReference type="Proteomes" id="UP000239872"/>
    </source>
</evidence>
<gene>
    <name evidence="7" type="ORF">CJD36_002920</name>
</gene>
<sequence>MANLLVLLYYSRHLDKPTYGTYQNFWTQLYFIYPLACFGIHVLITTYAPGTILKLAKTVSIKQYLLYGMWLCLLSGGFAWLQVDSLQAGWLIPLLFMITFAMGIITESFLIVFKNIKGLLIINSGYALGYLAIHKMVLDNAFTQRGVFLYLLILNCLRLVSSLIMLGVSARQLEKDDTEEIRTVKEIRTLWLHMGFYDILQSVSSWIDKFLVSILLTAAASAIYFNGTQNVPFLPLILSASGSAVLIQMNRVKAKDENTNLMQLMNHSARYLSNIVFPLMFFLMFFRYELFAVLLPGYQEAVPVFFVMLFILPFRTYSFITVFQKLHKGHLSTTGAVGELVLACLLMYPLYKWLGLPGLALSFIISSYTQFVYYFYHISRLLKTKAYNLVPLSNWAVKLLIFIPLFAFLHYLVTSFFQTRVSLLLGIVAMIVTILVALFVEIRNSKNGDIAQQNEI</sequence>
<dbReference type="GO" id="GO:0005886">
    <property type="term" value="C:plasma membrane"/>
    <property type="evidence" value="ECO:0007669"/>
    <property type="project" value="UniProtKB-SubCell"/>
</dbReference>
<feature type="transmembrane region" description="Helical" evidence="6">
    <location>
        <begin position="354"/>
        <end position="376"/>
    </location>
</feature>
<keyword evidence="2" id="KW-1003">Cell membrane</keyword>
<comment type="subcellular location">
    <subcellularLocation>
        <location evidence="1">Cell membrane</location>
        <topology evidence="1">Multi-pass membrane protein</topology>
    </subcellularLocation>
</comment>
<keyword evidence="3 6" id="KW-0812">Transmembrane</keyword>
<evidence type="ECO:0000256" key="6">
    <source>
        <dbReference type="SAM" id="Phobius"/>
    </source>
</evidence>
<feature type="transmembrane region" description="Helical" evidence="6">
    <location>
        <begin position="210"/>
        <end position="227"/>
    </location>
</feature>
<feature type="transmembrane region" description="Helical" evidence="6">
    <location>
        <begin position="423"/>
        <end position="440"/>
    </location>
</feature>
<feature type="transmembrane region" description="Helical" evidence="6">
    <location>
        <begin position="64"/>
        <end position="83"/>
    </location>
</feature>
<dbReference type="AlphaFoldDB" id="A0A2S7T173"/>
<evidence type="ECO:0000256" key="4">
    <source>
        <dbReference type="ARBA" id="ARBA00022989"/>
    </source>
</evidence>
<organism evidence="7 8">
    <name type="scientific">Flavipsychrobacter stenotrophus</name>
    <dbReference type="NCBI Taxonomy" id="2077091"/>
    <lineage>
        <taxon>Bacteria</taxon>
        <taxon>Pseudomonadati</taxon>
        <taxon>Bacteroidota</taxon>
        <taxon>Chitinophagia</taxon>
        <taxon>Chitinophagales</taxon>
        <taxon>Chitinophagaceae</taxon>
        <taxon>Flavipsychrobacter</taxon>
    </lineage>
</organism>
<evidence type="ECO:0000256" key="2">
    <source>
        <dbReference type="ARBA" id="ARBA00022475"/>
    </source>
</evidence>
<dbReference type="PANTHER" id="PTHR30250">
    <property type="entry name" value="PST FAMILY PREDICTED COLANIC ACID TRANSPORTER"/>
    <property type="match status" value="1"/>
</dbReference>
<reference evidence="7 8" key="1">
    <citation type="submission" date="2018-01" db="EMBL/GenBank/DDBJ databases">
        <title>A novel member of the phylum Bacteroidetes isolated from glacier ice.</title>
        <authorList>
            <person name="Liu Q."/>
            <person name="Xin Y.-H."/>
        </authorList>
    </citation>
    <scope>NUCLEOTIDE SEQUENCE [LARGE SCALE GENOMIC DNA]</scope>
    <source>
        <strain evidence="7 8">RB1R16</strain>
    </source>
</reference>
<dbReference type="Proteomes" id="UP000239872">
    <property type="component" value="Unassembled WGS sequence"/>
</dbReference>
<evidence type="ECO:0000256" key="3">
    <source>
        <dbReference type="ARBA" id="ARBA00022692"/>
    </source>
</evidence>
<keyword evidence="5 6" id="KW-0472">Membrane</keyword>
<feature type="transmembrane region" description="Helical" evidence="6">
    <location>
        <begin position="89"/>
        <end position="112"/>
    </location>
</feature>
<comment type="caution">
    <text evidence="7">The sequence shown here is derived from an EMBL/GenBank/DDBJ whole genome shotgun (WGS) entry which is preliminary data.</text>
</comment>